<reference evidence="2 3" key="1">
    <citation type="journal article" date="2012" name="J. Bacteriol.">
        <title>Draft Genome Sequence of an Ammonia-Oxidizing Archaeon, "Candidatus Nitrosopumilus sediminis" AR2, from Svalbard in the Arctic Circle.</title>
        <authorList>
            <person name="Park S.J."/>
            <person name="Kim J.G."/>
            <person name="Jung M.Y."/>
            <person name="Kim S.J."/>
            <person name="Cha I.T."/>
            <person name="Ghai R."/>
            <person name="Martin-Cuadrado A.B."/>
            <person name="Rodriguez-Valera F."/>
            <person name="Rhee S.K."/>
        </authorList>
    </citation>
    <scope>NUCLEOTIDE SEQUENCE [LARGE SCALE GENOMIC DNA]</scope>
    <source>
        <strain evidence="2 3">AR2</strain>
    </source>
</reference>
<protein>
    <submittedName>
        <fullName evidence="2">Uncharacterized protein</fullName>
    </submittedName>
</protein>
<dbReference type="PATRIC" id="fig|1229909.8.peg.832"/>
<dbReference type="OrthoDB" id="3748at2157"/>
<name>K0B8R7_9ARCH</name>
<evidence type="ECO:0000313" key="3">
    <source>
        <dbReference type="Proteomes" id="UP000006100"/>
    </source>
</evidence>
<feature type="transmembrane region" description="Helical" evidence="1">
    <location>
        <begin position="6"/>
        <end position="23"/>
    </location>
</feature>
<dbReference type="RefSeq" id="WP_014964950.1">
    <property type="nucleotide sequence ID" value="NC_018656.1"/>
</dbReference>
<keyword evidence="3" id="KW-1185">Reference proteome</keyword>
<dbReference type="EMBL" id="CP003843">
    <property type="protein sequence ID" value="AFS82578.1"/>
    <property type="molecule type" value="Genomic_DNA"/>
</dbReference>
<organism evidence="2 3">
    <name type="scientific">Candidatus Nitrosopumilus sediminis</name>
    <dbReference type="NCBI Taxonomy" id="1229909"/>
    <lineage>
        <taxon>Archaea</taxon>
        <taxon>Nitrososphaerota</taxon>
        <taxon>Nitrososphaeria</taxon>
        <taxon>Nitrosopumilales</taxon>
        <taxon>Nitrosopumilaceae</taxon>
        <taxon>Nitrosopumilus</taxon>
    </lineage>
</organism>
<sequence>MNTIHIIIILGIIIGSSVIFAVLQPISQEPNLSKQCDIPYDENFIKNRSISSSSDGTPRFSIKDEFSIFYTVPIGEFSVDETARSLILKPVYNSHGYIIMCDPLPNLEKRFETKLDGLFVLVDDGEIEPNLINDVLRIDINNNSRIEIVGT</sequence>
<dbReference type="Proteomes" id="UP000006100">
    <property type="component" value="Chromosome"/>
</dbReference>
<keyword evidence="1" id="KW-0812">Transmembrane</keyword>
<gene>
    <name evidence="2" type="ORF">NSED_03860</name>
</gene>
<evidence type="ECO:0000313" key="2">
    <source>
        <dbReference type="EMBL" id="AFS82578.1"/>
    </source>
</evidence>
<dbReference type="KEGG" id="nir:NSED_03860"/>
<accession>K0B8R7</accession>
<dbReference type="AlphaFoldDB" id="K0B8R7"/>
<keyword evidence="1" id="KW-1133">Transmembrane helix</keyword>
<dbReference type="HOGENOM" id="CLU_1727156_0_0_2"/>
<proteinExistence type="predicted"/>
<keyword evidence="1" id="KW-0472">Membrane</keyword>
<dbReference type="GeneID" id="13697790"/>
<dbReference type="eggNOG" id="arCOG12839">
    <property type="taxonomic scope" value="Archaea"/>
</dbReference>
<evidence type="ECO:0000256" key="1">
    <source>
        <dbReference type="SAM" id="Phobius"/>
    </source>
</evidence>
<dbReference type="STRING" id="1229909.NSED_03860"/>